<feature type="domain" description="PAS" evidence="2">
    <location>
        <begin position="425"/>
        <end position="469"/>
    </location>
</feature>
<accession>A0ABV9JIH5</accession>
<evidence type="ECO:0000256" key="1">
    <source>
        <dbReference type="SAM" id="Phobius"/>
    </source>
</evidence>
<reference evidence="7" key="1">
    <citation type="journal article" date="2019" name="Int. J. Syst. Evol. Microbiol.">
        <title>The Global Catalogue of Microorganisms (GCM) 10K type strain sequencing project: providing services to taxonomists for standard genome sequencing and annotation.</title>
        <authorList>
            <consortium name="The Broad Institute Genomics Platform"/>
            <consortium name="The Broad Institute Genome Sequencing Center for Infectious Disease"/>
            <person name="Wu L."/>
            <person name="Ma J."/>
        </authorList>
    </citation>
    <scope>NUCLEOTIDE SEQUENCE [LARGE SCALE GENOMIC DNA]</scope>
    <source>
        <strain evidence="7">DT28</strain>
    </source>
</reference>
<feature type="domain" description="PAS" evidence="2">
    <location>
        <begin position="308"/>
        <end position="362"/>
    </location>
</feature>
<dbReference type="SUPFAM" id="SSF141868">
    <property type="entry name" value="EAL domain-like"/>
    <property type="match status" value="1"/>
</dbReference>
<comment type="caution">
    <text evidence="6">The sequence shown here is derived from an EMBL/GenBank/DDBJ whole genome shotgun (WGS) entry which is preliminary data.</text>
</comment>
<dbReference type="NCBIfam" id="TIGR00229">
    <property type="entry name" value="sensory_box"/>
    <property type="match status" value="2"/>
</dbReference>
<dbReference type="SMART" id="SM00267">
    <property type="entry name" value="GGDEF"/>
    <property type="match status" value="1"/>
</dbReference>
<proteinExistence type="predicted"/>
<feature type="domain" description="EAL" evidence="4">
    <location>
        <begin position="727"/>
        <end position="981"/>
    </location>
</feature>
<dbReference type="Proteomes" id="UP001595962">
    <property type="component" value="Unassembled WGS sequence"/>
</dbReference>
<dbReference type="InterPro" id="IPR013656">
    <property type="entry name" value="PAS_4"/>
</dbReference>
<dbReference type="InterPro" id="IPR001610">
    <property type="entry name" value="PAC"/>
</dbReference>
<dbReference type="InterPro" id="IPR000160">
    <property type="entry name" value="GGDEF_dom"/>
</dbReference>
<name>A0ABV9JIH5_9GAMM</name>
<dbReference type="InterPro" id="IPR035965">
    <property type="entry name" value="PAS-like_dom_sf"/>
</dbReference>
<dbReference type="Pfam" id="PF00563">
    <property type="entry name" value="EAL"/>
    <property type="match status" value="1"/>
</dbReference>
<keyword evidence="1" id="KW-1133">Transmembrane helix</keyword>
<dbReference type="Gene3D" id="3.30.70.270">
    <property type="match status" value="1"/>
</dbReference>
<evidence type="ECO:0000259" key="2">
    <source>
        <dbReference type="PROSITE" id="PS50112"/>
    </source>
</evidence>
<dbReference type="PROSITE" id="PS50113">
    <property type="entry name" value="PAC"/>
    <property type="match status" value="2"/>
</dbReference>
<dbReference type="SMART" id="SM00086">
    <property type="entry name" value="PAC"/>
    <property type="match status" value="2"/>
</dbReference>
<feature type="transmembrane region" description="Helical" evidence="1">
    <location>
        <begin position="219"/>
        <end position="237"/>
    </location>
</feature>
<keyword evidence="1" id="KW-0812">Transmembrane</keyword>
<feature type="domain" description="GGDEF" evidence="5">
    <location>
        <begin position="584"/>
        <end position="718"/>
    </location>
</feature>
<dbReference type="SMART" id="SM00052">
    <property type="entry name" value="EAL"/>
    <property type="match status" value="1"/>
</dbReference>
<dbReference type="InterPro" id="IPR000700">
    <property type="entry name" value="PAS-assoc_C"/>
</dbReference>
<dbReference type="CDD" id="cd00130">
    <property type="entry name" value="PAS"/>
    <property type="match status" value="2"/>
</dbReference>
<dbReference type="PROSITE" id="PS50887">
    <property type="entry name" value="GGDEF"/>
    <property type="match status" value="1"/>
</dbReference>
<dbReference type="NCBIfam" id="TIGR00254">
    <property type="entry name" value="GGDEF"/>
    <property type="match status" value="1"/>
</dbReference>
<dbReference type="EMBL" id="JBHSGB010000005">
    <property type="protein sequence ID" value="MFC4654276.1"/>
    <property type="molecule type" value="Genomic_DNA"/>
</dbReference>
<dbReference type="InterPro" id="IPR001633">
    <property type="entry name" value="EAL_dom"/>
</dbReference>
<evidence type="ECO:0000313" key="7">
    <source>
        <dbReference type="Proteomes" id="UP001595962"/>
    </source>
</evidence>
<evidence type="ECO:0000259" key="5">
    <source>
        <dbReference type="PROSITE" id="PS50887"/>
    </source>
</evidence>
<gene>
    <name evidence="6" type="ORF">ACFO3I_04455</name>
</gene>
<evidence type="ECO:0000313" key="6">
    <source>
        <dbReference type="EMBL" id="MFC4654276.1"/>
    </source>
</evidence>
<dbReference type="InterPro" id="IPR029787">
    <property type="entry name" value="Nucleotide_cyclase"/>
</dbReference>
<dbReference type="PANTHER" id="PTHR44757:SF2">
    <property type="entry name" value="BIOFILM ARCHITECTURE MAINTENANCE PROTEIN MBAA"/>
    <property type="match status" value="1"/>
</dbReference>
<sequence length="1004" mass="114863">MPNTVSYASRALTRCFVLFGLLLLCFLLLFVVYVWAEKQIDEANENRVISIALLQEFRQSSDELTQLALVAVASNDIRYKQRYDEILAVRDGLAPRSEQPTFWAMPEVQTSSEPLGRRRSLLTLMQDAGFTSAELTAVTTAKQRAEELIRIERQLMNRLELPGLTSTERQQLQQNSLFTLLSAEQLQLRTHIMQPLAEAFVQLNHRTEQRVQQSIHHAFWLRVAFMVTAFVLCLTLYRIRLLYQRLLGAPPSELAVFLENFAQTQSYRPLRTQHIRPGSILGRLLATESRLHQQEQQQQLLISELQQQQQYLRALFDSLPLMVWFKDLQGRFLAVNRKFAEMLQLNVEQILGKSDADLFEPEQALQHISHDKDVLTMDQPDQLKRQLTLDGEARWLDVYKTPVYLNGHSLGVVGTARDVTVEHNAENQLRLSASVFTHAREGIMITNPEGLIIDVNQAFCQITGYSAEQAKNCTPRLLKSDRQDEHTYQQMWQVLHTQGYWAGEVWSRRANGEDYMQSMTISAVHDEQQKVQHYVGLLSDITQQHQQQQQLEKIALFDQLTGLPNRNALIQQLHQLLHVREKDEWLAIAYLDLDGFKEINDRHGHATGDKLLLQMAQKLRKQLATYETLACIGGDEFVLLLPAQTDCQQGCQRIEQLLSQIATPVQIDDWMLSVSASIGITFAPQPDAVDAEQLIRQADHAMYQAKQEGKNRYHLFDVDKARSMRGHQETLQDIRQALALEQFELFYQPKVNMRTGELIGSEALIRWRHPERGLVPPGLFLPAIEQHSLGVTLGYWVMERAIQQLAEWQQQGWALPVSVNISAYHLQQPDFVNRLQQLLRRYQQVSPALLQLEILETGALNDLSHVQAVMHACLRAGVSFALDDFGTGYSSLTYLKRLPAQVLKIDQSFVRDMLTDPDDLAILKGILVLAHEFKRDIVAEVWRPQNMAKRCWHWGVSWPRAMVLPGPCPLPILNSGAITGRRRNNGAAQAPYNQTDVIQAPTRL</sequence>
<dbReference type="CDD" id="cd01948">
    <property type="entry name" value="EAL"/>
    <property type="match status" value="1"/>
</dbReference>
<keyword evidence="1" id="KW-0472">Membrane</keyword>
<dbReference type="Pfam" id="PF13426">
    <property type="entry name" value="PAS_9"/>
    <property type="match status" value="1"/>
</dbReference>
<dbReference type="RefSeq" id="WP_377332095.1">
    <property type="nucleotide sequence ID" value="NZ_JBHSGB010000005.1"/>
</dbReference>
<evidence type="ECO:0000259" key="3">
    <source>
        <dbReference type="PROSITE" id="PS50113"/>
    </source>
</evidence>
<dbReference type="InterPro" id="IPR052155">
    <property type="entry name" value="Biofilm_reg_signaling"/>
</dbReference>
<dbReference type="Pfam" id="PF08448">
    <property type="entry name" value="PAS_4"/>
    <property type="match status" value="1"/>
</dbReference>
<organism evidence="6 7">
    <name type="scientific">Rheinheimera marina</name>
    <dbReference type="NCBI Taxonomy" id="1774958"/>
    <lineage>
        <taxon>Bacteria</taxon>
        <taxon>Pseudomonadati</taxon>
        <taxon>Pseudomonadota</taxon>
        <taxon>Gammaproteobacteria</taxon>
        <taxon>Chromatiales</taxon>
        <taxon>Chromatiaceae</taxon>
        <taxon>Rheinheimera</taxon>
    </lineage>
</organism>
<dbReference type="InterPro" id="IPR043128">
    <property type="entry name" value="Rev_trsase/Diguanyl_cyclase"/>
</dbReference>
<dbReference type="SUPFAM" id="SSF55785">
    <property type="entry name" value="PYP-like sensor domain (PAS domain)"/>
    <property type="match status" value="2"/>
</dbReference>
<dbReference type="CDD" id="cd01949">
    <property type="entry name" value="GGDEF"/>
    <property type="match status" value="1"/>
</dbReference>
<dbReference type="Gene3D" id="3.20.20.450">
    <property type="entry name" value="EAL domain"/>
    <property type="match status" value="1"/>
</dbReference>
<dbReference type="PANTHER" id="PTHR44757">
    <property type="entry name" value="DIGUANYLATE CYCLASE DGCP"/>
    <property type="match status" value="1"/>
</dbReference>
<dbReference type="SMART" id="SM00091">
    <property type="entry name" value="PAS"/>
    <property type="match status" value="2"/>
</dbReference>
<feature type="domain" description="PAC" evidence="3">
    <location>
        <begin position="377"/>
        <end position="431"/>
    </location>
</feature>
<dbReference type="InterPro" id="IPR000014">
    <property type="entry name" value="PAS"/>
</dbReference>
<dbReference type="SUPFAM" id="SSF55073">
    <property type="entry name" value="Nucleotide cyclase"/>
    <property type="match status" value="1"/>
</dbReference>
<protein>
    <submittedName>
        <fullName evidence="6">Bifunctional diguanylate cyclase/phosphodiesterase</fullName>
    </submittedName>
</protein>
<dbReference type="PROSITE" id="PS50112">
    <property type="entry name" value="PAS"/>
    <property type="match status" value="2"/>
</dbReference>
<feature type="domain" description="PAC" evidence="3">
    <location>
        <begin position="501"/>
        <end position="553"/>
    </location>
</feature>
<dbReference type="Gene3D" id="3.30.450.20">
    <property type="entry name" value="PAS domain"/>
    <property type="match status" value="2"/>
</dbReference>
<dbReference type="InterPro" id="IPR035919">
    <property type="entry name" value="EAL_sf"/>
</dbReference>
<dbReference type="Pfam" id="PF00990">
    <property type="entry name" value="GGDEF"/>
    <property type="match status" value="1"/>
</dbReference>
<evidence type="ECO:0000259" key="4">
    <source>
        <dbReference type="PROSITE" id="PS50883"/>
    </source>
</evidence>
<keyword evidence="7" id="KW-1185">Reference proteome</keyword>
<dbReference type="PROSITE" id="PS50883">
    <property type="entry name" value="EAL"/>
    <property type="match status" value="1"/>
</dbReference>